<dbReference type="PANTHER" id="PTHR46971:SF1">
    <property type="entry name" value="CALCINEURIN B SUBUNIT (PROTEIN PHOSPHATASE 2B REGULATORY SUBUNIT)-LIKE PROTEIN"/>
    <property type="match status" value="1"/>
</dbReference>
<feature type="domain" description="EF-hand" evidence="1">
    <location>
        <begin position="28"/>
        <end position="63"/>
    </location>
</feature>
<reference evidence="2 3" key="1">
    <citation type="journal article" date="2024" name="Nat. Commun.">
        <title>Phylogenomics reveals the evolutionary origins of lichenization in chlorophyte algae.</title>
        <authorList>
            <person name="Puginier C."/>
            <person name="Libourel C."/>
            <person name="Otte J."/>
            <person name="Skaloud P."/>
            <person name="Haon M."/>
            <person name="Grisel S."/>
            <person name="Petersen M."/>
            <person name="Berrin J.G."/>
            <person name="Delaux P.M."/>
            <person name="Dal Grande F."/>
            <person name="Keller J."/>
        </authorList>
    </citation>
    <scope>NUCLEOTIDE SEQUENCE [LARGE SCALE GENOMIC DNA]</scope>
    <source>
        <strain evidence="2 3">SAG 2043</strain>
    </source>
</reference>
<comment type="caution">
    <text evidence="2">The sequence shown here is derived from an EMBL/GenBank/DDBJ whole genome shotgun (WGS) entry which is preliminary data.</text>
</comment>
<evidence type="ECO:0000259" key="1">
    <source>
        <dbReference type="PROSITE" id="PS50222"/>
    </source>
</evidence>
<proteinExistence type="predicted"/>
<dbReference type="GO" id="GO:0005509">
    <property type="term" value="F:calcium ion binding"/>
    <property type="evidence" value="ECO:0007669"/>
    <property type="project" value="InterPro"/>
</dbReference>
<dbReference type="Gene3D" id="1.10.238.10">
    <property type="entry name" value="EF-hand"/>
    <property type="match status" value="1"/>
</dbReference>
<accession>A0AAW1R504</accession>
<organism evidence="2 3">
    <name type="scientific">[Myrmecia] bisecta</name>
    <dbReference type="NCBI Taxonomy" id="41462"/>
    <lineage>
        <taxon>Eukaryota</taxon>
        <taxon>Viridiplantae</taxon>
        <taxon>Chlorophyta</taxon>
        <taxon>core chlorophytes</taxon>
        <taxon>Trebouxiophyceae</taxon>
        <taxon>Trebouxiales</taxon>
        <taxon>Trebouxiaceae</taxon>
        <taxon>Myrmecia</taxon>
    </lineage>
</organism>
<evidence type="ECO:0000313" key="2">
    <source>
        <dbReference type="EMBL" id="KAK9828732.1"/>
    </source>
</evidence>
<dbReference type="EMBL" id="JALJOR010000001">
    <property type="protein sequence ID" value="KAK9828732.1"/>
    <property type="molecule type" value="Genomic_DNA"/>
</dbReference>
<dbReference type="SUPFAM" id="SSF47473">
    <property type="entry name" value="EF-hand"/>
    <property type="match status" value="1"/>
</dbReference>
<protein>
    <recommendedName>
        <fullName evidence="1">EF-hand domain-containing protein</fullName>
    </recommendedName>
</protein>
<sequence>MGQAMSFGLTQYDVEELNASCGNKFTQREIEALYRRFRSLDRGHKGYISAEEFFNIPELSINPLARRLERLFESVNFKEFVAFLSAFSGRASADDKAKFLFTVYDVDGDGLVEVPTD</sequence>
<dbReference type="InterPro" id="IPR002048">
    <property type="entry name" value="EF_hand_dom"/>
</dbReference>
<dbReference type="InterPro" id="IPR011992">
    <property type="entry name" value="EF-hand-dom_pair"/>
</dbReference>
<gene>
    <name evidence="2" type="ORF">WJX72_001762</name>
</gene>
<dbReference type="PANTHER" id="PTHR46971">
    <property type="entry name" value="CALCINEURIN B SUBUNIT (PROTEIN PHOSPHATASE 2B REGULATORY SUBUNIT)-LIKE PROTEIN"/>
    <property type="match status" value="1"/>
</dbReference>
<keyword evidence="3" id="KW-1185">Reference proteome</keyword>
<dbReference type="PROSITE" id="PS50222">
    <property type="entry name" value="EF_HAND_2"/>
    <property type="match status" value="1"/>
</dbReference>
<dbReference type="Proteomes" id="UP001489004">
    <property type="component" value="Unassembled WGS sequence"/>
</dbReference>
<name>A0AAW1R504_9CHLO</name>
<evidence type="ECO:0000313" key="3">
    <source>
        <dbReference type="Proteomes" id="UP001489004"/>
    </source>
</evidence>
<dbReference type="AlphaFoldDB" id="A0AAW1R504"/>